<evidence type="ECO:0000259" key="6">
    <source>
        <dbReference type="PROSITE" id="PS50850"/>
    </source>
</evidence>
<feature type="domain" description="Major facilitator superfamily (MFS) profile" evidence="6">
    <location>
        <begin position="1"/>
        <end position="411"/>
    </location>
</feature>
<dbReference type="InterPro" id="IPR005829">
    <property type="entry name" value="Sugar_transporter_CS"/>
</dbReference>
<dbReference type="RefSeq" id="WP_159805004.1">
    <property type="nucleotide sequence ID" value="NZ_BLJE01000001.1"/>
</dbReference>
<dbReference type="GO" id="GO:0022857">
    <property type="term" value="F:transmembrane transporter activity"/>
    <property type="evidence" value="ECO:0007669"/>
    <property type="project" value="InterPro"/>
</dbReference>
<feature type="transmembrane region" description="Helical" evidence="5">
    <location>
        <begin position="19"/>
        <end position="37"/>
    </location>
</feature>
<dbReference type="OrthoDB" id="9816124at2"/>
<feature type="transmembrane region" description="Helical" evidence="5">
    <location>
        <begin position="75"/>
        <end position="93"/>
    </location>
</feature>
<feature type="transmembrane region" description="Helical" evidence="5">
    <location>
        <begin position="384"/>
        <end position="403"/>
    </location>
</feature>
<evidence type="ECO:0000256" key="4">
    <source>
        <dbReference type="ARBA" id="ARBA00023136"/>
    </source>
</evidence>
<evidence type="ECO:0000313" key="7">
    <source>
        <dbReference type="EMBL" id="GFE64134.1"/>
    </source>
</evidence>
<dbReference type="Gene3D" id="1.20.1250.20">
    <property type="entry name" value="MFS general substrate transporter like domains"/>
    <property type="match status" value="1"/>
</dbReference>
<comment type="caution">
    <text evidence="7">The sequence shown here is derived from an EMBL/GenBank/DDBJ whole genome shotgun (WGS) entry which is preliminary data.</text>
</comment>
<feature type="transmembrane region" description="Helical" evidence="5">
    <location>
        <begin position="167"/>
        <end position="186"/>
    </location>
</feature>
<keyword evidence="8" id="KW-1185">Reference proteome</keyword>
<gene>
    <name evidence="7" type="ORF">KIN_12080</name>
</gene>
<feature type="transmembrane region" description="Helical" evidence="5">
    <location>
        <begin position="257"/>
        <end position="278"/>
    </location>
</feature>
<dbReference type="InterPro" id="IPR036259">
    <property type="entry name" value="MFS_trans_sf"/>
</dbReference>
<evidence type="ECO:0000256" key="2">
    <source>
        <dbReference type="ARBA" id="ARBA00022692"/>
    </source>
</evidence>
<dbReference type="AlphaFoldDB" id="A0A6N6JDD3"/>
<dbReference type="EMBL" id="BLJE01000001">
    <property type="protein sequence ID" value="GFE64134.1"/>
    <property type="molecule type" value="Genomic_DNA"/>
</dbReference>
<dbReference type="PROSITE" id="PS00216">
    <property type="entry name" value="SUGAR_TRANSPORT_1"/>
    <property type="match status" value="1"/>
</dbReference>
<dbReference type="PANTHER" id="PTHR23530">
    <property type="entry name" value="TRANSPORT PROTEIN-RELATED"/>
    <property type="match status" value="1"/>
</dbReference>
<dbReference type="InterPro" id="IPR020846">
    <property type="entry name" value="MFS_dom"/>
</dbReference>
<evidence type="ECO:0000256" key="5">
    <source>
        <dbReference type="SAM" id="Phobius"/>
    </source>
</evidence>
<sequence length="411" mass="44068">MTGEADESGAARNVVLYPWFRFFQSLVFWQAIWFLYFQNELSAAEAVMLYAIYDVGTTLLEVPSGYMSDRLGRRFTLISAAIAGTAGTALFAAGDSFAVFALAQILVGTAAAFASGTDSAMLYESLKAVGRDDEIERQELKAWRFSFTALAISAVTGGLMALHSYTLPFIAGTFSFVGVLVVTLAFREPPPVSDGSDAHTASAALKSLKVALTKPALVWLFALSVVMYVFSHVPFVFGQPYILEALKDTGIEAQAPSVSGVVTALMMLLSVTTSLFALKLRERMGLPAILLLAFGLQIGLSAVLALSSQAIVIAFLLVRMVPDSLSRPFILARIQPLLASNSRATYMSLQSLCGRVVFAGSLFWASRSASDSGAMEHNEIQSVLGWYVALGVIVWGALALAAIRTKIDHSP</sequence>
<feature type="transmembrane region" description="Helical" evidence="5">
    <location>
        <begin position="142"/>
        <end position="161"/>
    </location>
</feature>
<dbReference type="PROSITE" id="PS50850">
    <property type="entry name" value="MFS"/>
    <property type="match status" value="1"/>
</dbReference>
<feature type="transmembrane region" description="Helical" evidence="5">
    <location>
        <begin position="290"/>
        <end position="318"/>
    </location>
</feature>
<feature type="transmembrane region" description="Helical" evidence="5">
    <location>
        <begin position="216"/>
        <end position="237"/>
    </location>
</feature>
<comment type="subcellular location">
    <subcellularLocation>
        <location evidence="1">Membrane</location>
        <topology evidence="1">Multi-pass membrane protein</topology>
    </subcellularLocation>
</comment>
<dbReference type="SUPFAM" id="SSF103473">
    <property type="entry name" value="MFS general substrate transporter"/>
    <property type="match status" value="1"/>
</dbReference>
<dbReference type="PANTHER" id="PTHR23530:SF1">
    <property type="entry name" value="PERMEASE, MAJOR FACILITATOR SUPERFAMILY-RELATED"/>
    <property type="match status" value="1"/>
</dbReference>
<dbReference type="Proteomes" id="UP000436822">
    <property type="component" value="Unassembled WGS sequence"/>
</dbReference>
<protein>
    <submittedName>
        <fullName evidence="7">MFS transporter</fullName>
    </submittedName>
</protein>
<evidence type="ECO:0000256" key="1">
    <source>
        <dbReference type="ARBA" id="ARBA00004141"/>
    </source>
</evidence>
<name>A0A6N6JDD3_9RHOB</name>
<proteinExistence type="predicted"/>
<keyword evidence="3 5" id="KW-1133">Transmembrane helix</keyword>
<evidence type="ECO:0000313" key="8">
    <source>
        <dbReference type="Proteomes" id="UP000436822"/>
    </source>
</evidence>
<keyword evidence="4 5" id="KW-0472">Membrane</keyword>
<evidence type="ECO:0000256" key="3">
    <source>
        <dbReference type="ARBA" id="ARBA00022989"/>
    </source>
</evidence>
<dbReference type="InterPro" id="IPR053160">
    <property type="entry name" value="MFS_DHA3_Transporter"/>
</dbReference>
<dbReference type="GO" id="GO:0016020">
    <property type="term" value="C:membrane"/>
    <property type="evidence" value="ECO:0007669"/>
    <property type="project" value="UniProtKB-SubCell"/>
</dbReference>
<dbReference type="InterPro" id="IPR011701">
    <property type="entry name" value="MFS"/>
</dbReference>
<dbReference type="Pfam" id="PF07690">
    <property type="entry name" value="MFS_1"/>
    <property type="match status" value="1"/>
</dbReference>
<keyword evidence="2 5" id="KW-0812">Transmembrane</keyword>
<feature type="transmembrane region" description="Helical" evidence="5">
    <location>
        <begin position="99"/>
        <end position="121"/>
    </location>
</feature>
<organism evidence="7 8">
    <name type="scientific">Litoreibacter roseus</name>
    <dbReference type="NCBI Taxonomy" id="2601869"/>
    <lineage>
        <taxon>Bacteria</taxon>
        <taxon>Pseudomonadati</taxon>
        <taxon>Pseudomonadota</taxon>
        <taxon>Alphaproteobacteria</taxon>
        <taxon>Rhodobacterales</taxon>
        <taxon>Roseobacteraceae</taxon>
        <taxon>Litoreibacter</taxon>
    </lineage>
</organism>
<accession>A0A6N6JDD3</accession>
<reference evidence="7 8" key="1">
    <citation type="submission" date="2019-12" db="EMBL/GenBank/DDBJ databases">
        <title>Litoreibacter badius sp. nov., a novel bacteriochlorophyll a-containing bacterium in the genus Litoreibacter.</title>
        <authorList>
            <person name="Kanamuro M."/>
            <person name="Takabe Y."/>
            <person name="Mori K."/>
            <person name="Takaichi S."/>
            <person name="Hanada S."/>
        </authorList>
    </citation>
    <scope>NUCLEOTIDE SEQUENCE [LARGE SCALE GENOMIC DNA]</scope>
    <source>
        <strain evidence="7 8">K6</strain>
    </source>
</reference>